<dbReference type="Pfam" id="PF03629">
    <property type="entry name" value="SASA"/>
    <property type="match status" value="1"/>
</dbReference>
<dbReference type="PANTHER" id="PTHR22901">
    <property type="entry name" value="SIALATE O-ACETYLESTERASE"/>
    <property type="match status" value="1"/>
</dbReference>
<sequence>MVLQQGQPVAVWGRGIPGKQVAATFKGQKATTAVKADSSWKIELRPLKASFDPAVLEIVSGQEIIKLNNILVGEVWLCSGQSNMEFAMRKIGKLQSPPGAGWPVKELETAHNKNIRIFLVERKKMAPDLTHAGWSVAEDDALRSFSAAGYFFGKELQAKLKVPVGIISAAIPGSRIEPWMPREAFTVLDFFKKQTDSTHKIDGDPGKFYNTMIRPLIPFALKGFLWYQGESNCFLNERLQYTYKMNALINYWRKEWRNSALPFYYVQIAPYYYSKAKDRPYTVFSEPEFWEAQQAALKIPNTVMINTMDLNDNPADLHPVDKWDLGKRLAQSALSKTYHASAATPMGPVFKTVIIEGAAMVISFDYTGKGLVSRNGKPLNCFEMADEQGQYVPATAVIKNNKVWVSAAGIKKPGAVRFAWREDARPNLYNKDGLPALPFRTDSKLMAAFKPE</sequence>
<reference evidence="3 4" key="1">
    <citation type="submission" date="2013-12" db="EMBL/GenBank/DDBJ databases">
        <authorList>
            <consortium name="DOE Joint Genome Institute"/>
            <person name="Eisen J."/>
            <person name="Huntemann M."/>
            <person name="Han J."/>
            <person name="Chen A."/>
            <person name="Kyrpides N."/>
            <person name="Mavromatis K."/>
            <person name="Markowitz V."/>
            <person name="Palaniappan K."/>
            <person name="Ivanova N."/>
            <person name="Schaumberg A."/>
            <person name="Pati A."/>
            <person name="Liolios K."/>
            <person name="Nordberg H.P."/>
            <person name="Cantor M.N."/>
            <person name="Hua S.X."/>
            <person name="Woyke T."/>
        </authorList>
    </citation>
    <scope>NUCLEOTIDE SEQUENCE [LARGE SCALE GENOMIC DNA]</scope>
    <source>
        <strain evidence="4">DSM 19437</strain>
    </source>
</reference>
<dbReference type="EMBL" id="CP007035">
    <property type="protein sequence ID" value="AHF16866.1"/>
    <property type="molecule type" value="Genomic_DNA"/>
</dbReference>
<protein>
    <submittedName>
        <fullName evidence="3">Sialate O-acetylesterase</fullName>
    </submittedName>
</protein>
<evidence type="ECO:0000256" key="1">
    <source>
        <dbReference type="ARBA" id="ARBA00022801"/>
    </source>
</evidence>
<dbReference type="STRING" id="929713.NIASO_20150"/>
<dbReference type="InterPro" id="IPR039329">
    <property type="entry name" value="SIAE"/>
</dbReference>
<dbReference type="HOGENOM" id="CLU_015150_0_0_10"/>
<gene>
    <name evidence="3" type="ORF">NIASO_20150</name>
</gene>
<accession>W0F686</accession>
<dbReference type="Proteomes" id="UP000003586">
    <property type="component" value="Chromosome"/>
</dbReference>
<dbReference type="SUPFAM" id="SSF52266">
    <property type="entry name" value="SGNH hydrolase"/>
    <property type="match status" value="1"/>
</dbReference>
<dbReference type="Gene3D" id="3.40.50.1110">
    <property type="entry name" value="SGNH hydrolase"/>
    <property type="match status" value="1"/>
</dbReference>
<evidence type="ECO:0000259" key="2">
    <source>
        <dbReference type="Pfam" id="PF03629"/>
    </source>
</evidence>
<dbReference type="AlphaFoldDB" id="W0F686"/>
<proteinExistence type="predicted"/>
<dbReference type="KEGG" id="nso:NIASO_20150"/>
<name>W0F686_9BACT</name>
<dbReference type="GO" id="GO:0001681">
    <property type="term" value="F:sialate O-acetylesterase activity"/>
    <property type="evidence" value="ECO:0007669"/>
    <property type="project" value="InterPro"/>
</dbReference>
<dbReference type="GO" id="GO:0005975">
    <property type="term" value="P:carbohydrate metabolic process"/>
    <property type="evidence" value="ECO:0007669"/>
    <property type="project" value="TreeGrafter"/>
</dbReference>
<keyword evidence="4" id="KW-1185">Reference proteome</keyword>
<dbReference type="PANTHER" id="PTHR22901:SF0">
    <property type="entry name" value="SIALATE O-ACETYLESTERASE"/>
    <property type="match status" value="1"/>
</dbReference>
<evidence type="ECO:0000313" key="3">
    <source>
        <dbReference type="EMBL" id="AHF16866.1"/>
    </source>
</evidence>
<dbReference type="eggNOG" id="COG2755">
    <property type="taxonomic scope" value="Bacteria"/>
</dbReference>
<keyword evidence="1" id="KW-0378">Hydrolase</keyword>
<evidence type="ECO:0000313" key="4">
    <source>
        <dbReference type="Proteomes" id="UP000003586"/>
    </source>
</evidence>
<organism evidence="3 4">
    <name type="scientific">Niabella soli DSM 19437</name>
    <dbReference type="NCBI Taxonomy" id="929713"/>
    <lineage>
        <taxon>Bacteria</taxon>
        <taxon>Pseudomonadati</taxon>
        <taxon>Bacteroidota</taxon>
        <taxon>Chitinophagia</taxon>
        <taxon>Chitinophagales</taxon>
        <taxon>Chitinophagaceae</taxon>
        <taxon>Niabella</taxon>
    </lineage>
</organism>
<dbReference type="InterPro" id="IPR005181">
    <property type="entry name" value="SASA"/>
</dbReference>
<feature type="domain" description="Sialate O-acetylesterase" evidence="2">
    <location>
        <begin position="74"/>
        <end position="334"/>
    </location>
</feature>
<dbReference type="InterPro" id="IPR036514">
    <property type="entry name" value="SGNH_hydro_sf"/>
</dbReference>